<dbReference type="PANTHER" id="PTHR47529">
    <property type="entry name" value="PEPTIDYL-PROLYL CIS-TRANS ISOMERASE D"/>
    <property type="match status" value="1"/>
</dbReference>
<dbReference type="KEGG" id="serq:CWC46_18935"/>
<evidence type="ECO:0000313" key="14">
    <source>
        <dbReference type="EMBL" id="AUH01694.1"/>
    </source>
</evidence>
<dbReference type="InterPro" id="IPR052029">
    <property type="entry name" value="PpiD_chaperone"/>
</dbReference>
<comment type="subcellular location">
    <subcellularLocation>
        <location evidence="1">Cell inner membrane</location>
        <topology evidence="1">Single-pass type II membrane protein</topology>
        <orientation evidence="1">Periplasmic side</orientation>
    </subcellularLocation>
</comment>
<organism evidence="15 16">
    <name type="scientific">Serratia sp. (strain ATCC 39006)</name>
    <name type="common">Prodigiosinella confusarubida</name>
    <dbReference type="NCBI Taxonomy" id="104623"/>
    <lineage>
        <taxon>Bacteria</taxon>
        <taxon>Pseudomonadati</taxon>
        <taxon>Pseudomonadota</taxon>
        <taxon>Gammaproteobacteria</taxon>
        <taxon>Enterobacterales</taxon>
        <taxon>Pectobacteriaceae</taxon>
        <taxon>Prodigiosinella</taxon>
    </lineage>
</organism>
<dbReference type="PROSITE" id="PS50198">
    <property type="entry name" value="PPIC_PPIASE_2"/>
    <property type="match status" value="1"/>
</dbReference>
<sequence length="625" mass="68888">MMDNLRAAANNVVLKIILALIIGSFVLTGVGSYLVSGSGDYAAKVNGQEISRAQLEQSVQNERSRQQEMLGENFSALAGNDGYMKQMRNQVLSQLIDEVLLDQYAHKLGLSISDEQVKQAIFAVPAFQTNNRFDNEKYLAQVRRLGLTADAYAQLLRKQLITQQLIHGLGNTDFLLPKEIDNLISMAAQDRTIRTATINIADRAKTQTVTDEEIQNFYNQNKSRYLAPEQFKVSYIMLDAAAIMDKTTVDDAAVTQYYDQHKSDFSQPERKRYSVIQVKSESDANAVLDKLKKGADFATLAKKESTDVISRLKGGDLGWMDADSTVDELKQANLTKKGQLSGVIKSSVGYLIVRLDDIQPQRIKPLNDVRDEVVAKVKREKALDAYYALQQKVSDAATNDNESLASAEQVSGTKAISTGWFTRDKPPAALNFQPVTQAIFGGSLLGENGAPGNNSDVITVDGDRAFVLRITDHKAETTQPLDQVHDLVVQTLKRQKAEQQARVEAEKILVDLKQGKDDSLKAASLSFSEPRTMSSVAQNDVMAESVFSLPHPQKDKPSYGIAQDQAGNIVLVALDSVKPHTLEEQQKTQFVSQLEQGAVGTLFDSLISSLRSKATIKLGRVVQEQ</sequence>
<reference evidence="15" key="4">
    <citation type="submission" date="2017-11" db="EMBL/GenBank/DDBJ databases">
        <title>Complete genome sequence of Serratia sp. ATCC 39006.</title>
        <authorList>
            <person name="Hampton H.G."/>
            <person name="Jackson S.A."/>
            <person name="Jauregui R."/>
            <person name="Poulter G.T.M."/>
            <person name="Salmond G.P.C."/>
            <person name="Fineran P.C."/>
        </authorList>
    </citation>
    <scope>NUCLEOTIDE SEQUENCE</scope>
    <source>
        <strain evidence="15">ATCC 39006</strain>
    </source>
</reference>
<dbReference type="KEGG" id="sera:Ser39006_018935"/>
<keyword evidence="6 12" id="KW-0472">Membrane</keyword>
<accession>A0A2I5TAX5</accession>
<evidence type="ECO:0000256" key="6">
    <source>
        <dbReference type="ARBA" id="ARBA00023136"/>
    </source>
</evidence>
<reference evidence="14 17" key="3">
    <citation type="submission" date="2017-11" db="EMBL/GenBank/DDBJ databases">
        <title>Complete genome sequence of Serratia sp. ATCC 39006 LacA.</title>
        <authorList>
            <person name="Hampton H.G."/>
            <person name="Jackson S.A."/>
            <person name="Jauregui R."/>
            <person name="Poulter G.T.M."/>
            <person name="Salmond G.P.C."/>
            <person name="Fineran P.C."/>
        </authorList>
    </citation>
    <scope>NUCLEOTIDE SEQUENCE [LARGE SCALE GENOMIC DNA]</scope>
    <source>
        <strain evidence="14 17">ATCC 39006</strain>
    </source>
</reference>
<evidence type="ECO:0000256" key="11">
    <source>
        <dbReference type="PROSITE-ProRule" id="PRU00278"/>
    </source>
</evidence>
<evidence type="ECO:0000256" key="9">
    <source>
        <dbReference type="ARBA" id="ARBA00040743"/>
    </source>
</evidence>
<keyword evidence="2" id="KW-1003">Cell membrane</keyword>
<dbReference type="AlphaFoldDB" id="A0A2I5TAX5"/>
<dbReference type="InterPro" id="IPR000297">
    <property type="entry name" value="PPIase_PpiC"/>
</dbReference>
<evidence type="ECO:0000256" key="2">
    <source>
        <dbReference type="ARBA" id="ARBA00022475"/>
    </source>
</evidence>
<evidence type="ECO:0000256" key="8">
    <source>
        <dbReference type="ARBA" id="ARBA00038408"/>
    </source>
</evidence>
<gene>
    <name evidence="14" type="ORF">CWC46_18935</name>
    <name evidence="15" type="ORF">Ser39006_018935</name>
</gene>
<dbReference type="PROSITE" id="PS01096">
    <property type="entry name" value="PPIC_PPIASE_1"/>
    <property type="match status" value="1"/>
</dbReference>
<dbReference type="InterPro" id="IPR027304">
    <property type="entry name" value="Trigger_fact/SurA_dom_sf"/>
</dbReference>
<reference evidence="15" key="2">
    <citation type="submission" date="2013-09" db="EMBL/GenBank/DDBJ databases">
        <authorList>
            <person name="Wang G."/>
            <person name="Yang Y."/>
            <person name="Su Y."/>
        </authorList>
    </citation>
    <scope>NUCLEOTIDE SEQUENCE</scope>
    <source>
        <strain evidence="15">ATCC 39006</strain>
    </source>
</reference>
<evidence type="ECO:0000256" key="4">
    <source>
        <dbReference type="ARBA" id="ARBA00022692"/>
    </source>
</evidence>
<feature type="domain" description="PpiC" evidence="13">
    <location>
        <begin position="268"/>
        <end position="357"/>
    </location>
</feature>
<reference evidence="15 16" key="1">
    <citation type="journal article" date="2013" name="Genome Announc.">
        <title>Draft genome sequence of Serratia sp. strain ATCC 39006, a model bacterium for analysis of the biosynthesis and regulation of prodigiosin, a carbapenem, and gas vesicles.</title>
        <authorList>
            <person name="Fineran P.C."/>
            <person name="Iglesias Cans M.C."/>
            <person name="Ramsay J.P."/>
            <person name="Wilf N.M."/>
            <person name="Cossyleon D."/>
            <person name="McNeil M.B."/>
            <person name="Williamson N.R."/>
            <person name="Monson R.E."/>
            <person name="Becher S.A."/>
            <person name="Stanton J.A."/>
            <person name="Brugger K."/>
            <person name="Brown S.D."/>
            <person name="Salmond G.P."/>
        </authorList>
    </citation>
    <scope>NUCLEOTIDE SEQUENCE [LARGE SCALE GENOMIC DNA]</scope>
    <source>
        <strain evidence="15">ATCC 39006</strain>
        <strain evidence="16">ATCC 39006 / SC 11482</strain>
    </source>
</reference>
<dbReference type="RefSeq" id="WP_021014980.1">
    <property type="nucleotide sequence ID" value="NZ_CP025084.1"/>
</dbReference>
<dbReference type="Proteomes" id="UP000233778">
    <property type="component" value="Chromosome"/>
</dbReference>
<keyword evidence="16" id="KW-1185">Reference proteome</keyword>
<dbReference type="SUPFAM" id="SSF54534">
    <property type="entry name" value="FKBP-like"/>
    <property type="match status" value="1"/>
</dbReference>
<evidence type="ECO:0000259" key="13">
    <source>
        <dbReference type="PROSITE" id="PS50198"/>
    </source>
</evidence>
<evidence type="ECO:0000256" key="1">
    <source>
        <dbReference type="ARBA" id="ARBA00004382"/>
    </source>
</evidence>
<evidence type="ECO:0000256" key="12">
    <source>
        <dbReference type="SAM" id="Phobius"/>
    </source>
</evidence>
<dbReference type="InterPro" id="IPR023058">
    <property type="entry name" value="PPIase_PpiC_CS"/>
</dbReference>
<dbReference type="SUPFAM" id="SSF109998">
    <property type="entry name" value="Triger factor/SurA peptide-binding domain-like"/>
    <property type="match status" value="1"/>
</dbReference>
<protein>
    <recommendedName>
        <fullName evidence="9">Periplasmic chaperone PpiD</fullName>
    </recommendedName>
    <alternativeName>
        <fullName evidence="10">Periplasmic folding chaperone</fullName>
    </alternativeName>
</protein>
<dbReference type="GO" id="GO:0005886">
    <property type="term" value="C:plasma membrane"/>
    <property type="evidence" value="ECO:0007669"/>
    <property type="project" value="UniProtKB-SubCell"/>
</dbReference>
<dbReference type="Proteomes" id="UP000017700">
    <property type="component" value="Chromosome"/>
</dbReference>
<evidence type="ECO:0000313" key="17">
    <source>
        <dbReference type="Proteomes" id="UP000233778"/>
    </source>
</evidence>
<keyword evidence="7" id="KW-0143">Chaperone</keyword>
<feature type="transmembrane region" description="Helical" evidence="12">
    <location>
        <begin position="12"/>
        <end position="35"/>
    </location>
</feature>
<dbReference type="PANTHER" id="PTHR47529:SF1">
    <property type="entry name" value="PERIPLASMIC CHAPERONE PPID"/>
    <property type="match status" value="1"/>
</dbReference>
<dbReference type="NCBIfam" id="NF008054">
    <property type="entry name" value="PRK10788.1"/>
    <property type="match status" value="1"/>
</dbReference>
<dbReference type="GO" id="GO:0003755">
    <property type="term" value="F:peptidyl-prolyl cis-trans isomerase activity"/>
    <property type="evidence" value="ECO:0007669"/>
    <property type="project" value="UniProtKB-KW"/>
</dbReference>
<evidence type="ECO:0000256" key="7">
    <source>
        <dbReference type="ARBA" id="ARBA00023186"/>
    </source>
</evidence>
<keyword evidence="3" id="KW-0997">Cell inner membrane</keyword>
<dbReference type="EMBL" id="CP025084">
    <property type="protein sequence ID" value="AUH06017.1"/>
    <property type="molecule type" value="Genomic_DNA"/>
</dbReference>
<keyword evidence="5 12" id="KW-1133">Transmembrane helix</keyword>
<dbReference type="Pfam" id="PF13624">
    <property type="entry name" value="SurA_N_3"/>
    <property type="match status" value="1"/>
</dbReference>
<evidence type="ECO:0000313" key="15">
    <source>
        <dbReference type="EMBL" id="AUH06017.1"/>
    </source>
</evidence>
<keyword evidence="4 12" id="KW-0812">Transmembrane</keyword>
<evidence type="ECO:0000256" key="3">
    <source>
        <dbReference type="ARBA" id="ARBA00022519"/>
    </source>
</evidence>
<name>A0A2I5TAX5_SERS3</name>
<dbReference type="EMBL" id="CP025085">
    <property type="protein sequence ID" value="AUH01694.1"/>
    <property type="molecule type" value="Genomic_DNA"/>
</dbReference>
<evidence type="ECO:0000313" key="16">
    <source>
        <dbReference type="Proteomes" id="UP000017700"/>
    </source>
</evidence>
<dbReference type="STRING" id="104623.Ser39006_01712"/>
<keyword evidence="11 15" id="KW-0413">Isomerase</keyword>
<comment type="similarity">
    <text evidence="8">Belongs to the PpiD chaperone family.</text>
</comment>
<dbReference type="Gene3D" id="3.10.50.40">
    <property type="match status" value="1"/>
</dbReference>
<keyword evidence="11" id="KW-0697">Rotamase</keyword>
<evidence type="ECO:0000256" key="5">
    <source>
        <dbReference type="ARBA" id="ARBA00022989"/>
    </source>
</evidence>
<dbReference type="InterPro" id="IPR046357">
    <property type="entry name" value="PPIase_dom_sf"/>
</dbReference>
<dbReference type="Gene3D" id="1.10.4030.10">
    <property type="entry name" value="Porin chaperone SurA, peptide-binding domain"/>
    <property type="match status" value="1"/>
</dbReference>
<evidence type="ECO:0000256" key="10">
    <source>
        <dbReference type="ARBA" id="ARBA00042775"/>
    </source>
</evidence>
<proteinExistence type="inferred from homology"/>
<dbReference type="OrthoDB" id="9812372at2"/>
<dbReference type="Pfam" id="PF13145">
    <property type="entry name" value="Rotamase_2"/>
    <property type="match status" value="1"/>
</dbReference>